<evidence type="ECO:0000313" key="2">
    <source>
        <dbReference type="Proteomes" id="UP001215712"/>
    </source>
</evidence>
<comment type="caution">
    <text evidence="1">The sequence shown here is derived from an EMBL/GenBank/DDBJ whole genome shotgun (WGS) entry which is preliminary data.</text>
</comment>
<accession>A0AAD6HMR7</accession>
<sequence length="95" mass="10071">MGVWAALAAPLSSISDRHAKEGLPLKLGLGFDDLSRRPDIRGMVESFVNNTVQGPTSVFASGPSGMLSDLRSVVAVSNSGSKLWEGQGRFDVRLV</sequence>
<protein>
    <submittedName>
        <fullName evidence="1">Uncharacterized protein</fullName>
    </submittedName>
</protein>
<reference evidence="1" key="1">
    <citation type="journal article" date="2023" name="IMA Fungus">
        <title>Comparative genomic study of the Penicillium genus elucidates a diverse pangenome and 15 lateral gene transfer events.</title>
        <authorList>
            <person name="Petersen C."/>
            <person name="Sorensen T."/>
            <person name="Nielsen M.R."/>
            <person name="Sondergaard T.E."/>
            <person name="Sorensen J.L."/>
            <person name="Fitzpatrick D.A."/>
            <person name="Frisvad J.C."/>
            <person name="Nielsen K.L."/>
        </authorList>
    </citation>
    <scope>NUCLEOTIDE SEQUENCE</scope>
    <source>
        <strain evidence="1">IBT 17514</strain>
    </source>
</reference>
<dbReference type="EMBL" id="JAQJAN010000006">
    <property type="protein sequence ID" value="KAJ5727660.1"/>
    <property type="molecule type" value="Genomic_DNA"/>
</dbReference>
<name>A0AAD6HMR7_9EURO</name>
<proteinExistence type="predicted"/>
<organism evidence="1 2">
    <name type="scientific">Penicillium malachiteum</name>
    <dbReference type="NCBI Taxonomy" id="1324776"/>
    <lineage>
        <taxon>Eukaryota</taxon>
        <taxon>Fungi</taxon>
        <taxon>Dikarya</taxon>
        <taxon>Ascomycota</taxon>
        <taxon>Pezizomycotina</taxon>
        <taxon>Eurotiomycetes</taxon>
        <taxon>Eurotiomycetidae</taxon>
        <taxon>Eurotiales</taxon>
        <taxon>Aspergillaceae</taxon>
        <taxon>Penicillium</taxon>
    </lineage>
</organism>
<dbReference type="AlphaFoldDB" id="A0AAD6HMR7"/>
<reference evidence="1" key="2">
    <citation type="submission" date="2023-01" db="EMBL/GenBank/DDBJ databases">
        <authorList>
            <person name="Petersen C."/>
        </authorList>
    </citation>
    <scope>NUCLEOTIDE SEQUENCE</scope>
    <source>
        <strain evidence="1">IBT 17514</strain>
    </source>
</reference>
<dbReference type="InterPro" id="IPR039261">
    <property type="entry name" value="FNR_nucleotide-bd"/>
</dbReference>
<dbReference type="Gene3D" id="3.40.50.80">
    <property type="entry name" value="Nucleotide-binding domain of ferredoxin-NADP reductase (FNR) module"/>
    <property type="match status" value="1"/>
</dbReference>
<dbReference type="Proteomes" id="UP001215712">
    <property type="component" value="Unassembled WGS sequence"/>
</dbReference>
<gene>
    <name evidence="1" type="ORF">N7493_005480</name>
</gene>
<keyword evidence="2" id="KW-1185">Reference proteome</keyword>
<evidence type="ECO:0000313" key="1">
    <source>
        <dbReference type="EMBL" id="KAJ5727660.1"/>
    </source>
</evidence>